<organism evidence="1 2">
    <name type="scientific">Rhizophagus irregularis</name>
    <dbReference type="NCBI Taxonomy" id="588596"/>
    <lineage>
        <taxon>Eukaryota</taxon>
        <taxon>Fungi</taxon>
        <taxon>Fungi incertae sedis</taxon>
        <taxon>Mucoromycota</taxon>
        <taxon>Glomeromycotina</taxon>
        <taxon>Glomeromycetes</taxon>
        <taxon>Glomerales</taxon>
        <taxon>Glomeraceae</taxon>
        <taxon>Rhizophagus</taxon>
    </lineage>
</organism>
<gene>
    <name evidence="1" type="ORF">RhiirA5_448211</name>
</gene>
<accession>A0A2N0NAM8</accession>
<dbReference type="EMBL" id="LLXJ01014435">
    <property type="protein sequence ID" value="PKB91645.1"/>
    <property type="molecule type" value="Genomic_DNA"/>
</dbReference>
<dbReference type="SUPFAM" id="SSF161187">
    <property type="entry name" value="YfgJ-like"/>
    <property type="match status" value="1"/>
</dbReference>
<feature type="non-terminal residue" evidence="1">
    <location>
        <position position="54"/>
    </location>
</feature>
<evidence type="ECO:0000313" key="1">
    <source>
        <dbReference type="EMBL" id="PKB91645.1"/>
    </source>
</evidence>
<reference evidence="1 2" key="1">
    <citation type="submission" date="2016-04" db="EMBL/GenBank/DDBJ databases">
        <title>Genome analyses suggest a sexual origin of heterokaryosis in a supposedly ancient asexual fungus.</title>
        <authorList>
            <person name="Ropars J."/>
            <person name="Sedzielewska K."/>
            <person name="Noel J."/>
            <person name="Charron P."/>
            <person name="Farinelli L."/>
            <person name="Marton T."/>
            <person name="Kruger M."/>
            <person name="Pelin A."/>
            <person name="Brachmann A."/>
            <person name="Corradi N."/>
        </authorList>
    </citation>
    <scope>NUCLEOTIDE SEQUENCE [LARGE SCALE GENOMIC DNA]</scope>
    <source>
        <strain evidence="1 2">A5</strain>
    </source>
</reference>
<comment type="caution">
    <text evidence="1">The sequence shown here is derived from an EMBL/GenBank/DDBJ whole genome shotgun (WGS) entry which is preliminary data.</text>
</comment>
<sequence length="54" mass="6217">METKCSNLNISNNDINTMNVKNCLYCNKLFTKELWCEECINSLEKLAENGNKEA</sequence>
<proteinExistence type="predicted"/>
<reference evidence="1 2" key="2">
    <citation type="submission" date="2017-09" db="EMBL/GenBank/DDBJ databases">
        <title>Extensive intraspecific genome diversity in a model arbuscular mycorrhizal fungus.</title>
        <authorList>
            <person name="Chen E.C."/>
            <person name="Morin E."/>
            <person name="Beaudet D."/>
            <person name="Noel J."/>
            <person name="Ndikumana S."/>
            <person name="Charron P."/>
            <person name="St-Onge C."/>
            <person name="Giorgi J."/>
            <person name="Grigoriev I.V."/>
            <person name="Roux C."/>
            <person name="Martin F.M."/>
            <person name="Corradi N."/>
        </authorList>
    </citation>
    <scope>NUCLEOTIDE SEQUENCE [LARGE SCALE GENOMIC DNA]</scope>
    <source>
        <strain evidence="1 2">A5</strain>
    </source>
</reference>
<protein>
    <submittedName>
        <fullName evidence="1">Uncharacterized protein</fullName>
    </submittedName>
</protein>
<name>A0A2N0NAM8_9GLOM</name>
<dbReference type="Proteomes" id="UP000232722">
    <property type="component" value="Unassembled WGS sequence"/>
</dbReference>
<evidence type="ECO:0000313" key="2">
    <source>
        <dbReference type="Proteomes" id="UP000232722"/>
    </source>
</evidence>
<dbReference type="AlphaFoldDB" id="A0A2N0NAM8"/>